<gene>
    <name evidence="13" type="ORF">CVN68_21900</name>
</gene>
<evidence type="ECO:0000256" key="4">
    <source>
        <dbReference type="ARBA" id="ARBA00022741"/>
    </source>
</evidence>
<feature type="domain" description="Tyrosine-protein kinase G-rich" evidence="12">
    <location>
        <begin position="400"/>
        <end position="468"/>
    </location>
</feature>
<dbReference type="PANTHER" id="PTHR32309:SF13">
    <property type="entry name" value="FERRIC ENTEROBACTIN TRANSPORT PROTEIN FEPE"/>
    <property type="match status" value="1"/>
</dbReference>
<evidence type="ECO:0000256" key="2">
    <source>
        <dbReference type="ARBA" id="ARBA00022475"/>
    </source>
</evidence>
<feature type="domain" description="Polysaccharide chain length determinant N-terminal" evidence="11">
    <location>
        <begin position="29"/>
        <end position="116"/>
    </location>
</feature>
<dbReference type="PANTHER" id="PTHR32309">
    <property type="entry name" value="TYROSINE-PROTEIN KINASE"/>
    <property type="match status" value="1"/>
</dbReference>
<dbReference type="InterPro" id="IPR005702">
    <property type="entry name" value="Wzc-like_C"/>
</dbReference>
<dbReference type="Pfam" id="PF13807">
    <property type="entry name" value="GNVR"/>
    <property type="match status" value="1"/>
</dbReference>
<dbReference type="EMBL" id="CP024923">
    <property type="protein sequence ID" value="ATY34284.1"/>
    <property type="molecule type" value="Genomic_DNA"/>
</dbReference>
<evidence type="ECO:0000313" key="14">
    <source>
        <dbReference type="Proteomes" id="UP000229081"/>
    </source>
</evidence>
<dbReference type="CDD" id="cd05387">
    <property type="entry name" value="BY-kinase"/>
    <property type="match status" value="1"/>
</dbReference>
<keyword evidence="3 10" id="KW-0812">Transmembrane</keyword>
<keyword evidence="14" id="KW-1185">Reference proteome</keyword>
<feature type="transmembrane region" description="Helical" evidence="10">
    <location>
        <begin position="449"/>
        <end position="470"/>
    </location>
</feature>
<evidence type="ECO:0000256" key="9">
    <source>
        <dbReference type="SAM" id="MobiDB-lite"/>
    </source>
</evidence>
<proteinExistence type="predicted"/>
<evidence type="ECO:0000256" key="5">
    <source>
        <dbReference type="ARBA" id="ARBA00022840"/>
    </source>
</evidence>
<dbReference type="Proteomes" id="UP000229081">
    <property type="component" value="Chromosome"/>
</dbReference>
<evidence type="ECO:0000256" key="10">
    <source>
        <dbReference type="SAM" id="Phobius"/>
    </source>
</evidence>
<dbReference type="Pfam" id="PF02706">
    <property type="entry name" value="Wzz"/>
    <property type="match status" value="1"/>
</dbReference>
<name>A0A2K8MMI9_9SPHN</name>
<keyword evidence="4" id="KW-0547">Nucleotide-binding</keyword>
<sequence>MNFNSRELVPVAPAASGQTGARFDTETVLNYWRTVLKWRWLVMGTIVACVAIAVLVTLLSTPIYRSTTTVEISRNNTNPLGIAGVEQNSFALDQEFYQTQYGLLGSRGLAERVVRTLGLARNDKFLDETAVPETAQRDARSRQRENQAREDAAIGRVQANLTIEPIRGSSLVRIHFNNPDPDLAARVANTIGEAFIQSNLDRRFQASAYARDFLESRLQQVRAKLEKSERDLVAYASQQGIITIDDKGTGSASSASGTSDRSIVAADLTALNSELAVATGNRIAAESKLTSVRSAPLTRPEVLANTAISELMRNRANLSAEYSRGLETFKPDYPEMMSLRSQIGELDKQLRATAEQLTRSVSVEYQSALKRENLLKARVEMLKASVLDLRSRSIQYAIYQREIDTNRALYDGLLQRYKEIGVAGGIGTNNVSVVDQAQITKSPYRPRPIFNVLVGLLVGTALGIGLAFGLDQLDSSVIAPQEYEQKIGIPLLGSVPLASGSVLDELADKKSAVSEAYYSLLTNLQFTTNGGAPKTLLVTSSRASEGKSTTALSIARNLAHLGAATILVDADMRKPSVHRSLQLPNNAGLSNLLSNDKEVADVIQDSGVPGLMVVTSGPLPPSPAELLYGDHMKQVLQKLLERATYVVIDGPPVLGLADAPLIANSTEGTVFVIEAGSTRVAMARQALRRLQDANGHVVGGALTKFNVKKAGYGYGYSYEQAYTYGGDTDRAEKA</sequence>
<dbReference type="GO" id="GO:0005886">
    <property type="term" value="C:plasma membrane"/>
    <property type="evidence" value="ECO:0007669"/>
    <property type="project" value="UniProtKB-SubCell"/>
</dbReference>
<dbReference type="InterPro" id="IPR032807">
    <property type="entry name" value="GNVR"/>
</dbReference>
<accession>A0A2K8MMI9</accession>
<comment type="subcellular location">
    <subcellularLocation>
        <location evidence="1">Cell membrane</location>
        <topology evidence="1">Multi-pass membrane protein</topology>
    </subcellularLocation>
</comment>
<evidence type="ECO:0000256" key="8">
    <source>
        <dbReference type="SAM" id="Coils"/>
    </source>
</evidence>
<reference evidence="13 14" key="1">
    <citation type="submission" date="2017-11" db="EMBL/GenBank/DDBJ databases">
        <title>Complete genome sequence of Sphingomonas sp. Strain Cra20, a psychrotolerant potential plant growth promoting rhizobacteria.</title>
        <authorList>
            <person name="Luo Y."/>
        </authorList>
    </citation>
    <scope>NUCLEOTIDE SEQUENCE [LARGE SCALE GENOMIC DNA]</scope>
    <source>
        <strain evidence="13 14">Cra20</strain>
    </source>
</reference>
<evidence type="ECO:0000259" key="11">
    <source>
        <dbReference type="Pfam" id="PF02706"/>
    </source>
</evidence>
<dbReference type="InterPro" id="IPR033756">
    <property type="entry name" value="YlxH/NBP35"/>
</dbReference>
<keyword evidence="7 10" id="KW-0472">Membrane</keyword>
<evidence type="ECO:0000259" key="12">
    <source>
        <dbReference type="Pfam" id="PF13807"/>
    </source>
</evidence>
<dbReference type="GO" id="GO:0004715">
    <property type="term" value="F:non-membrane spanning protein tyrosine kinase activity"/>
    <property type="evidence" value="ECO:0007669"/>
    <property type="project" value="UniProtKB-EC"/>
</dbReference>
<keyword evidence="6 10" id="KW-1133">Transmembrane helix</keyword>
<keyword evidence="8" id="KW-0175">Coiled coil</keyword>
<feature type="compositionally biased region" description="Basic and acidic residues" evidence="9">
    <location>
        <begin position="135"/>
        <end position="150"/>
    </location>
</feature>
<protein>
    <submittedName>
        <fullName evidence="13">Exopolysaccharide biosynthesis protein</fullName>
    </submittedName>
</protein>
<feature type="coiled-coil region" evidence="8">
    <location>
        <begin position="211"/>
        <end position="238"/>
    </location>
</feature>
<evidence type="ECO:0000256" key="7">
    <source>
        <dbReference type="ARBA" id="ARBA00023136"/>
    </source>
</evidence>
<dbReference type="InterPro" id="IPR003856">
    <property type="entry name" value="LPS_length_determ_N"/>
</dbReference>
<organism evidence="13 14">
    <name type="scientific">Sphingomonas psychrotolerans</name>
    <dbReference type="NCBI Taxonomy" id="1327635"/>
    <lineage>
        <taxon>Bacteria</taxon>
        <taxon>Pseudomonadati</taxon>
        <taxon>Pseudomonadota</taxon>
        <taxon>Alphaproteobacteria</taxon>
        <taxon>Sphingomonadales</taxon>
        <taxon>Sphingomonadaceae</taxon>
        <taxon>Sphingomonas</taxon>
    </lineage>
</organism>
<dbReference type="NCBIfam" id="TIGR01007">
    <property type="entry name" value="eps_fam"/>
    <property type="match status" value="1"/>
</dbReference>
<dbReference type="SUPFAM" id="SSF52540">
    <property type="entry name" value="P-loop containing nucleoside triphosphate hydrolases"/>
    <property type="match status" value="1"/>
</dbReference>
<dbReference type="AlphaFoldDB" id="A0A2K8MMI9"/>
<keyword evidence="5" id="KW-0067">ATP-binding</keyword>
<dbReference type="InterPro" id="IPR050445">
    <property type="entry name" value="Bact_polysacc_biosynth/exp"/>
</dbReference>
<evidence type="ECO:0000256" key="3">
    <source>
        <dbReference type="ARBA" id="ARBA00022692"/>
    </source>
</evidence>
<dbReference type="GO" id="GO:0005524">
    <property type="term" value="F:ATP binding"/>
    <property type="evidence" value="ECO:0007669"/>
    <property type="project" value="UniProtKB-KW"/>
</dbReference>
<dbReference type="InterPro" id="IPR027417">
    <property type="entry name" value="P-loop_NTPase"/>
</dbReference>
<evidence type="ECO:0000313" key="13">
    <source>
        <dbReference type="EMBL" id="ATY34284.1"/>
    </source>
</evidence>
<evidence type="ECO:0000256" key="1">
    <source>
        <dbReference type="ARBA" id="ARBA00004651"/>
    </source>
</evidence>
<dbReference type="Gene3D" id="3.40.50.300">
    <property type="entry name" value="P-loop containing nucleotide triphosphate hydrolases"/>
    <property type="match status" value="1"/>
</dbReference>
<dbReference type="Pfam" id="PF10609">
    <property type="entry name" value="ParA"/>
    <property type="match status" value="1"/>
</dbReference>
<evidence type="ECO:0000256" key="6">
    <source>
        <dbReference type="ARBA" id="ARBA00022989"/>
    </source>
</evidence>
<feature type="region of interest" description="Disordered" evidence="9">
    <location>
        <begin position="131"/>
        <end position="150"/>
    </location>
</feature>
<feature type="transmembrane region" description="Helical" evidence="10">
    <location>
        <begin position="38"/>
        <end position="59"/>
    </location>
</feature>
<keyword evidence="2" id="KW-1003">Cell membrane</keyword>
<dbReference type="KEGG" id="sphc:CVN68_21900"/>